<feature type="region of interest" description="Disordered" evidence="1">
    <location>
        <begin position="115"/>
        <end position="135"/>
    </location>
</feature>
<dbReference type="EMBL" id="QJKB01000014">
    <property type="protein sequence ID" value="PXX37882.1"/>
    <property type="molecule type" value="Genomic_DNA"/>
</dbReference>
<protein>
    <submittedName>
        <fullName evidence="2">TPR repeat protein</fullName>
    </submittedName>
</protein>
<dbReference type="PANTHER" id="PTHR45011:SF1">
    <property type="entry name" value="DAP3-BINDING CELL DEATH ENHANCER 1"/>
    <property type="match status" value="1"/>
</dbReference>
<keyword evidence="3" id="KW-1185">Reference proteome</keyword>
<dbReference type="RefSeq" id="WP_110257851.1">
    <property type="nucleotide sequence ID" value="NZ_QJKB01000014.1"/>
</dbReference>
<proteinExistence type="predicted"/>
<dbReference type="AlphaFoldDB" id="A0A318JBQ1"/>
<organism evidence="2 3">
    <name type="scientific">Undibacterium pigrum</name>
    <dbReference type="NCBI Taxonomy" id="401470"/>
    <lineage>
        <taxon>Bacteria</taxon>
        <taxon>Pseudomonadati</taxon>
        <taxon>Pseudomonadota</taxon>
        <taxon>Betaproteobacteria</taxon>
        <taxon>Burkholderiales</taxon>
        <taxon>Oxalobacteraceae</taxon>
        <taxon>Undibacterium</taxon>
    </lineage>
</organism>
<feature type="compositionally biased region" description="Polar residues" evidence="1">
    <location>
        <begin position="121"/>
        <end position="135"/>
    </location>
</feature>
<dbReference type="SMART" id="SM00671">
    <property type="entry name" value="SEL1"/>
    <property type="match status" value="5"/>
</dbReference>
<name>A0A318JBQ1_9BURK</name>
<dbReference type="SUPFAM" id="SSF81901">
    <property type="entry name" value="HCP-like"/>
    <property type="match status" value="1"/>
</dbReference>
<evidence type="ECO:0000313" key="3">
    <source>
        <dbReference type="Proteomes" id="UP000247792"/>
    </source>
</evidence>
<comment type="caution">
    <text evidence="2">The sequence shown here is derived from an EMBL/GenBank/DDBJ whole genome shotgun (WGS) entry which is preliminary data.</text>
</comment>
<dbReference type="Gene3D" id="1.25.40.10">
    <property type="entry name" value="Tetratricopeptide repeat domain"/>
    <property type="match status" value="1"/>
</dbReference>
<dbReference type="OrthoDB" id="5365194at2"/>
<dbReference type="InterPro" id="IPR011990">
    <property type="entry name" value="TPR-like_helical_dom_sf"/>
</dbReference>
<dbReference type="Pfam" id="PF08238">
    <property type="entry name" value="Sel1"/>
    <property type="match status" value="5"/>
</dbReference>
<dbReference type="Proteomes" id="UP000247792">
    <property type="component" value="Unassembled WGS sequence"/>
</dbReference>
<evidence type="ECO:0000256" key="1">
    <source>
        <dbReference type="SAM" id="MobiDB-lite"/>
    </source>
</evidence>
<evidence type="ECO:0000313" key="2">
    <source>
        <dbReference type="EMBL" id="PXX37882.1"/>
    </source>
</evidence>
<sequence>MRNLPLFFIENQLSADADERDVKRAYARKLKQIDQENDLQGFQDLRDAYEAALNWLKYREQFQWQFQIEEMPQEEHDDGVAEPATETEKTQAPPDVAVADEIFLQDEVDAAMPVQGEDPASSATTQQEAVVRSTETAINPAQVAKKIFDEMLDAMRLHSEVGDDEDFAGKNLAALLDDTRLFHMETRLLFEGLLAEYLLQGWQPGNGELFDVAVQSFGWEKDRLRLLQLGRPGHVIDRALGDAAEFYRKDKKAREKLWVLIKKIRKEKSPSQQYLKTNLGLLRHMQDTYLSWLLLVTSKENLAQWSADAEEIQTRNPIGDQRAFPQKEESNAHPGYWIVIAFVVLMGMFSNKDRSTPSYDPGTLKPTDGMSFVLEKTDRSLTPQQRVMKAERLLSMNWNMKENLKQAVRALESAAGDDSSEAAYRLGWVYRDGKFVPADKQRQYAWFLRAAELGHTQASVIVGDLLMDGLDGKPNYKEALQHYKKAADQGDARGQFKLAYMIDRGYGIKADKAVAARLVHASAEKGFAHSESLMGQFHLRGEYGFARDAVKSANWFSLSAKHGDRVGERYFGLVHEQGLGSYKINLAEAAKWYGKARDHGDKDAEKSLMRLCKKQDFAECKPAPASVSTISVVTKEK</sequence>
<dbReference type="PANTHER" id="PTHR45011">
    <property type="entry name" value="DAP3-BINDING CELL DEATH ENHANCER 1"/>
    <property type="match status" value="1"/>
</dbReference>
<reference evidence="2 3" key="1">
    <citation type="submission" date="2018-05" db="EMBL/GenBank/DDBJ databases">
        <title>Genomic Encyclopedia of Type Strains, Phase IV (KMG-IV): sequencing the most valuable type-strain genomes for metagenomic binning, comparative biology and taxonomic classification.</title>
        <authorList>
            <person name="Goeker M."/>
        </authorList>
    </citation>
    <scope>NUCLEOTIDE SEQUENCE [LARGE SCALE GENOMIC DNA]</scope>
    <source>
        <strain evidence="2 3">DSM 19792</strain>
    </source>
</reference>
<dbReference type="InterPro" id="IPR006597">
    <property type="entry name" value="Sel1-like"/>
</dbReference>
<feature type="region of interest" description="Disordered" evidence="1">
    <location>
        <begin position="72"/>
        <end position="92"/>
    </location>
</feature>
<dbReference type="InterPro" id="IPR052748">
    <property type="entry name" value="ISR_Activator"/>
</dbReference>
<accession>A0A318JBQ1</accession>
<gene>
    <name evidence="2" type="ORF">DFR42_11441</name>
</gene>